<name>A0A149U7K1_9PROT</name>
<keyword evidence="3 5" id="KW-1133">Transmembrane helix</keyword>
<sequence>MLAEIDIGGVFVAPITAYAVCAIPMTLLIRFLLQRSGLARWFWHLSLFDVALYAGVLCLLVRYA</sequence>
<comment type="caution">
    <text evidence="6">The sequence shown here is derived from an EMBL/GenBank/DDBJ whole genome shotgun (WGS) entry which is preliminary data.</text>
</comment>
<dbReference type="PATRIC" id="fig|104102.12.peg.171"/>
<dbReference type="EMBL" id="LHZT01000061">
    <property type="protein sequence ID" value="KXV61418.1"/>
    <property type="molecule type" value="Genomic_DNA"/>
</dbReference>
<evidence type="ECO:0000256" key="3">
    <source>
        <dbReference type="ARBA" id="ARBA00022989"/>
    </source>
</evidence>
<dbReference type="AlphaFoldDB" id="A0A149U7K1"/>
<protein>
    <recommendedName>
        <fullName evidence="8">DUF1656 domain-containing protein</fullName>
    </recommendedName>
</protein>
<proteinExistence type="predicted"/>
<reference evidence="6 7" key="1">
    <citation type="submission" date="2015-06" db="EMBL/GenBank/DDBJ databases">
        <title>Improved classification and identification of acetic acid bacteria using matrix-assisted laser desorption/ionization time-of-flight mass spectrometry; Gluconobacter nephelii and Gluconobacter uchimurae are later heterotypic synonyms of Gluconobacter japonicus and Gluconobacter oxydans, respectively.</title>
        <authorList>
            <person name="Li L."/>
            <person name="Cleenwerck I."/>
            <person name="De Vuyst L."/>
            <person name="Vandamme P."/>
        </authorList>
    </citation>
    <scope>NUCLEOTIDE SEQUENCE [LARGE SCALE GENOMIC DNA]</scope>
    <source>
        <strain evidence="6 7">LMG 1663</strain>
    </source>
</reference>
<evidence type="ECO:0000256" key="4">
    <source>
        <dbReference type="ARBA" id="ARBA00023136"/>
    </source>
</evidence>
<keyword evidence="1" id="KW-1003">Cell membrane</keyword>
<dbReference type="Proteomes" id="UP000075411">
    <property type="component" value="Unassembled WGS sequence"/>
</dbReference>
<evidence type="ECO:0000313" key="6">
    <source>
        <dbReference type="EMBL" id="KXV61418.1"/>
    </source>
</evidence>
<accession>A0A149U7K1</accession>
<evidence type="ECO:0000313" key="7">
    <source>
        <dbReference type="Proteomes" id="UP000075411"/>
    </source>
</evidence>
<gene>
    <name evidence="6" type="ORF">AD947_00725</name>
</gene>
<dbReference type="RefSeq" id="WP_061487172.1">
    <property type="nucleotide sequence ID" value="NZ_LHZT01000061.1"/>
</dbReference>
<keyword evidence="2 5" id="KW-0812">Transmembrane</keyword>
<evidence type="ECO:0000256" key="1">
    <source>
        <dbReference type="ARBA" id="ARBA00022475"/>
    </source>
</evidence>
<dbReference type="OrthoDB" id="7021192at2"/>
<evidence type="ECO:0008006" key="8">
    <source>
        <dbReference type="Google" id="ProtNLM"/>
    </source>
</evidence>
<evidence type="ECO:0000256" key="5">
    <source>
        <dbReference type="SAM" id="Phobius"/>
    </source>
</evidence>
<feature type="transmembrane region" description="Helical" evidence="5">
    <location>
        <begin position="41"/>
        <end position="61"/>
    </location>
</feature>
<feature type="transmembrane region" description="Helical" evidence="5">
    <location>
        <begin position="7"/>
        <end position="29"/>
    </location>
</feature>
<keyword evidence="4 5" id="KW-0472">Membrane</keyword>
<dbReference type="InterPro" id="IPR012451">
    <property type="entry name" value="DUF1656"/>
</dbReference>
<organism evidence="6 7">
    <name type="scientific">Acetobacter tropicalis</name>
    <dbReference type="NCBI Taxonomy" id="104102"/>
    <lineage>
        <taxon>Bacteria</taxon>
        <taxon>Pseudomonadati</taxon>
        <taxon>Pseudomonadota</taxon>
        <taxon>Alphaproteobacteria</taxon>
        <taxon>Acetobacterales</taxon>
        <taxon>Acetobacteraceae</taxon>
        <taxon>Acetobacter</taxon>
    </lineage>
</organism>
<dbReference type="Pfam" id="PF07869">
    <property type="entry name" value="DUF1656"/>
    <property type="match status" value="1"/>
</dbReference>
<evidence type="ECO:0000256" key="2">
    <source>
        <dbReference type="ARBA" id="ARBA00022692"/>
    </source>
</evidence>